<dbReference type="EMBL" id="BBNR01000013">
    <property type="protein sequence ID" value="GAL67837.1"/>
    <property type="molecule type" value="Genomic_DNA"/>
</dbReference>
<dbReference type="AlphaFoldDB" id="A0A090WK45"/>
<dbReference type="Proteomes" id="UP000030184">
    <property type="component" value="Unassembled WGS sequence"/>
</dbReference>
<dbReference type="EMBL" id="BBNY01000067">
    <property type="protein sequence ID" value="GAL89963.1"/>
    <property type="molecule type" value="Genomic_DNA"/>
</dbReference>
<proteinExistence type="predicted"/>
<dbReference type="Proteomes" id="UP000029641">
    <property type="component" value="Unassembled WGS sequence"/>
</dbReference>
<protein>
    <submittedName>
        <fullName evidence="1">Uncharacterized protein</fullName>
    </submittedName>
</protein>
<reference evidence="4" key="1">
    <citation type="journal article" date="2014" name="Genome Announc.">
        <title>Draft Genome Sequence of Marine Flavobacterium Jejuia pallidilutea Strain 11shimoA1 and Pigmentation Mutants.</title>
        <authorList>
            <person name="Takatani N."/>
            <person name="Nakanishi M."/>
            <person name="Meirelles P."/>
            <person name="Mino S."/>
            <person name="Suda W."/>
            <person name="Oshima K."/>
            <person name="Hattori M."/>
            <person name="Ohkuma M."/>
            <person name="Hosokawa M."/>
            <person name="Miyashita K."/>
            <person name="Thompson F.L."/>
            <person name="Niwa A."/>
            <person name="Sawabe T."/>
            <person name="Sawabe T."/>
        </authorList>
    </citation>
    <scope>NUCLEOTIDE SEQUENCE [LARGE SCALE GENOMIC DNA]</scope>
    <source>
        <strain evidence="4">JCM 19538</strain>
    </source>
</reference>
<evidence type="ECO:0000313" key="1">
    <source>
        <dbReference type="EMBL" id="GAL67837.1"/>
    </source>
</evidence>
<dbReference type="eggNOG" id="ENOG5031EUD">
    <property type="taxonomic scope" value="Bacteria"/>
</dbReference>
<evidence type="ECO:0000313" key="4">
    <source>
        <dbReference type="Proteomes" id="UP000030184"/>
    </source>
</evidence>
<name>A0A090WK45_9FLAO</name>
<comment type="caution">
    <text evidence="1">The sequence shown here is derived from an EMBL/GenBank/DDBJ whole genome shotgun (WGS) entry which is preliminary data.</text>
</comment>
<keyword evidence="4" id="KW-1185">Reference proteome</keyword>
<evidence type="ECO:0000313" key="3">
    <source>
        <dbReference type="Proteomes" id="UP000029641"/>
    </source>
</evidence>
<gene>
    <name evidence="1" type="ORF">JCM19301_1621</name>
    <name evidence="2" type="ORF">JCM19538_2794</name>
</gene>
<sequence length="169" mass="20209">MLCLSLAQTEKNMKAVNLPEIKKELNTLSSTELQQLCLRLARFKKENKELLTYLLFESHNESGYITTVKAFIDEEFEMINTNNFYYIKKSIRKILRNVKKFIRYSQQKETEVELLLYFCEKLKVFSPSIKRSTQLQNMYNRQILLAKKTIAKLHEDLQYDYNVMLEDLE</sequence>
<evidence type="ECO:0000313" key="2">
    <source>
        <dbReference type="EMBL" id="GAL89963.1"/>
    </source>
</evidence>
<dbReference type="STRING" id="504487.JCM19538_2794"/>
<organism evidence="1 3">
    <name type="scientific">Jejuia pallidilutea</name>
    <dbReference type="NCBI Taxonomy" id="504487"/>
    <lineage>
        <taxon>Bacteria</taxon>
        <taxon>Pseudomonadati</taxon>
        <taxon>Bacteroidota</taxon>
        <taxon>Flavobacteriia</taxon>
        <taxon>Flavobacteriales</taxon>
        <taxon>Flavobacteriaceae</taxon>
        <taxon>Jejuia</taxon>
    </lineage>
</organism>
<accession>A0A090WK45</accession>